<dbReference type="GO" id="GO:0043565">
    <property type="term" value="F:sequence-specific DNA binding"/>
    <property type="evidence" value="ECO:0007669"/>
    <property type="project" value="InterPro"/>
</dbReference>
<protein>
    <recommendedName>
        <fullName evidence="2">histidine kinase</fullName>
        <ecNumber evidence="2">2.7.13.3</ecNumber>
    </recommendedName>
</protein>
<dbReference type="SMART" id="SM00388">
    <property type="entry name" value="HisKA"/>
    <property type="match status" value="1"/>
</dbReference>
<dbReference type="Gene3D" id="1.10.287.130">
    <property type="match status" value="1"/>
</dbReference>
<organism evidence="18 19">
    <name type="scientific">Rasiella rasia</name>
    <dbReference type="NCBI Taxonomy" id="2744027"/>
    <lineage>
        <taxon>Bacteria</taxon>
        <taxon>Pseudomonadati</taxon>
        <taxon>Bacteroidota</taxon>
        <taxon>Flavobacteriia</taxon>
        <taxon>Flavobacteriales</taxon>
        <taxon>Flavobacteriaceae</taxon>
        <taxon>Rasiella</taxon>
    </lineage>
</organism>
<feature type="domain" description="Histidine kinase" evidence="16">
    <location>
        <begin position="815"/>
        <end position="1031"/>
    </location>
</feature>
<dbReference type="SMART" id="SM00448">
    <property type="entry name" value="REC"/>
    <property type="match status" value="1"/>
</dbReference>
<keyword evidence="3 12" id="KW-0597">Phosphoprotein</keyword>
<feature type="transmembrane region" description="Helical" evidence="13">
    <location>
        <begin position="764"/>
        <end position="786"/>
    </location>
</feature>
<dbReference type="KEGG" id="mgel:G5B37_08670"/>
<dbReference type="Gene3D" id="3.40.50.2300">
    <property type="match status" value="1"/>
</dbReference>
<dbReference type="SMART" id="SM00342">
    <property type="entry name" value="HTH_ARAC"/>
    <property type="match status" value="1"/>
</dbReference>
<evidence type="ECO:0000256" key="7">
    <source>
        <dbReference type="ARBA" id="ARBA00022840"/>
    </source>
</evidence>
<dbReference type="InterPro" id="IPR015943">
    <property type="entry name" value="WD40/YVTN_repeat-like_dom_sf"/>
</dbReference>
<dbReference type="SMART" id="SM00387">
    <property type="entry name" value="HATPase_c"/>
    <property type="match status" value="1"/>
</dbReference>
<dbReference type="PROSITE" id="PS01124">
    <property type="entry name" value="HTH_ARAC_FAMILY_2"/>
    <property type="match status" value="1"/>
</dbReference>
<evidence type="ECO:0000313" key="18">
    <source>
        <dbReference type="EMBL" id="QIE59633.1"/>
    </source>
</evidence>
<name>A0A6G6GMJ5_9FLAO</name>
<dbReference type="CDD" id="cd00082">
    <property type="entry name" value="HisKA"/>
    <property type="match status" value="1"/>
</dbReference>
<dbReference type="SUPFAM" id="SSF52172">
    <property type="entry name" value="CheY-like"/>
    <property type="match status" value="1"/>
</dbReference>
<dbReference type="InterPro" id="IPR003661">
    <property type="entry name" value="HisK_dim/P_dom"/>
</dbReference>
<dbReference type="SUPFAM" id="SSF55874">
    <property type="entry name" value="ATPase domain of HSP90 chaperone/DNA topoisomerase II/histidine kinase"/>
    <property type="match status" value="1"/>
</dbReference>
<evidence type="ECO:0000256" key="5">
    <source>
        <dbReference type="ARBA" id="ARBA00022741"/>
    </source>
</evidence>
<reference evidence="18 19" key="1">
    <citation type="submission" date="2020-02" db="EMBL/GenBank/DDBJ databases">
        <title>Complete genome sequence of Flavobacteriaceae bacterium.</title>
        <authorList>
            <person name="Kim S.-J."/>
            <person name="Kim Y.-S."/>
            <person name="Kim K.-H."/>
        </authorList>
    </citation>
    <scope>NUCLEOTIDE SEQUENCE [LARGE SCALE GENOMIC DNA]</scope>
    <source>
        <strain evidence="18 19">RR4-40</strain>
    </source>
</reference>
<dbReference type="Gene3D" id="1.10.10.60">
    <property type="entry name" value="Homeodomain-like"/>
    <property type="match status" value="1"/>
</dbReference>
<dbReference type="SUPFAM" id="SSF50998">
    <property type="entry name" value="Quinoprotein alcohol dehydrogenase-like"/>
    <property type="match status" value="1"/>
</dbReference>
<dbReference type="PROSITE" id="PS00041">
    <property type="entry name" value="HTH_ARAC_FAMILY_1"/>
    <property type="match status" value="1"/>
</dbReference>
<dbReference type="Pfam" id="PF07495">
    <property type="entry name" value="Y_Y_Y"/>
    <property type="match status" value="1"/>
</dbReference>
<dbReference type="InterPro" id="IPR036890">
    <property type="entry name" value="HATPase_C_sf"/>
</dbReference>
<evidence type="ECO:0000256" key="11">
    <source>
        <dbReference type="ARBA" id="ARBA00023163"/>
    </source>
</evidence>
<evidence type="ECO:0000256" key="4">
    <source>
        <dbReference type="ARBA" id="ARBA00022679"/>
    </source>
</evidence>
<keyword evidence="13" id="KW-0812">Transmembrane</keyword>
<evidence type="ECO:0000256" key="13">
    <source>
        <dbReference type="SAM" id="Phobius"/>
    </source>
</evidence>
<dbReference type="Gene3D" id="3.30.565.10">
    <property type="entry name" value="Histidine kinase-like ATPase, C-terminal domain"/>
    <property type="match status" value="1"/>
</dbReference>
<keyword evidence="19" id="KW-1185">Reference proteome</keyword>
<dbReference type="Pfam" id="PF00072">
    <property type="entry name" value="Response_reg"/>
    <property type="match status" value="1"/>
</dbReference>
<dbReference type="SUPFAM" id="SSF63829">
    <property type="entry name" value="Calcium-dependent phosphotriesterase"/>
    <property type="match status" value="1"/>
</dbReference>
<evidence type="ECO:0000256" key="9">
    <source>
        <dbReference type="ARBA" id="ARBA00023015"/>
    </source>
</evidence>
<keyword evidence="6" id="KW-0418">Kinase</keyword>
<evidence type="ECO:0000259" key="15">
    <source>
        <dbReference type="PROSITE" id="PS01124"/>
    </source>
</evidence>
<feature type="signal peptide" evidence="14">
    <location>
        <begin position="1"/>
        <end position="19"/>
    </location>
</feature>
<dbReference type="InterPro" id="IPR013783">
    <property type="entry name" value="Ig-like_fold"/>
</dbReference>
<keyword evidence="9" id="KW-0805">Transcription regulation</keyword>
<dbReference type="InterPro" id="IPR011047">
    <property type="entry name" value="Quinoprotein_ADH-like_sf"/>
</dbReference>
<dbReference type="PRINTS" id="PR00344">
    <property type="entry name" value="BCTRLSENSOR"/>
</dbReference>
<dbReference type="CDD" id="cd16922">
    <property type="entry name" value="HATPase_EvgS-ArcB-TorS-like"/>
    <property type="match status" value="1"/>
</dbReference>
<feature type="chain" id="PRO_5026338990" description="histidine kinase" evidence="14">
    <location>
        <begin position="20"/>
        <end position="1314"/>
    </location>
</feature>
<sequence>MKRKTFLILLLFFSVIAIAQQRRFAHIGLPEGLPQETVLCMATDSLGMVWLGTSDGLVRYDGTQFHLPLADSERQLDVAGYRIGAVVAHKDYILAGTGQKGLLAYHTTNETTQSLGTNNLNCTTIVPRENGFLAGFFNGSVSYFNDAFEENKLKFENEIPNRITTMATYKNSLFIGTDDGQLFYGTWSENTTSVYLTKAAHITSKVNFLKVQSQELLIGTAEGLFTINNITQQPTKVEIPFCESKFEKLNITDVVQTNNTTFIATSSGLFEWTTTTCATQYTSAEKNHPFHLNANAINDLHVINETLLIGHITLDLTEVDPPTVFTQPTTRWNLDNPSVFAICTSNQYLFSGTSSGLVISLVNDPTVYTLFPKFRIRGITIDSEQNIWFVTGQGAYIIPKEEIDILNPTFINVPISEEQSNRLSSGNLRNIFTDRQDNIWITTFSQGLCKFVGDISNNDFSFRRYAYKSDAEKLPSPLTLSMSQDEDNNYWVSTQKGLSKMTLDENGNAKYTTYTEAQGLSTNGVLSSYVSKNGTLWVASRKGLNKYLQKEDRFVFFGKRDGLSNTFVYNCVEDSENTLWLTTNGGLFRFNTTTEQFANYLPKDGVQSTEFNLGAVYSDETSGMLYVGGISGLNVYNPKRVNELDKASPLIFTRLTSKGEPVRAGLKGSHVQTGEARAPLTFRYDAFPISLTYSALDYRPSKNNTYQYRLLPQDKQWNDLTNNQDIQLLNLSPGSYTLELRGLSRGIPWQQNALRLPLKITPPWYGSNLAYLIYGLLIASIIFIYYRISLQRKLAGEEAKRLQDLDNLKTRFITNITHEFRTPLTIILGYIDNLKQKINTQADQKEDLQIIENNSSNLLHLVNQMLDFAKLEKGRLHINYQKADIVAFARLITNTFHNSAQEMGIELVFKSNFDNTIIDFDSEKVRQVLSNLISNSIKFTEKGRVSVFLSEQEKQYTISVKDTGRGISEEEQLAVFERFYQVENNSFKVSQGTGVGLALTKELVQLMNGTIQVKSAPDIGTTFTITLPITRLASEAEFELKATSNTNAIEIPEFEQTKVSEEAQIVLVVENNPDMSRYIGSCLQPYFKVLFASNGQEGLATATERTPDIIISDVMMPVLDGFQMTTKLQQQETTNHIPIILLTSKATQADKLEGLDSGADAYLTKPFQKQELLVRMNKLIAKRRMLQEKYALKTFLEPRIKTTTPTDKNEVFLQKTVTLIQEHLEDSEFGSKQLAETLALSESQLYRKLKAITNTSTALFIRSVRLEKAKELLCNTTKNISEIAYETGFNDPNWFGKVFKEAYGSTPTETQKQQ</sequence>
<dbReference type="Proteomes" id="UP000505306">
    <property type="component" value="Chromosome"/>
</dbReference>
<comment type="catalytic activity">
    <reaction evidence="1">
        <text>ATP + protein L-histidine = ADP + protein N-phospho-L-histidine.</text>
        <dbReference type="EC" id="2.7.13.3"/>
    </reaction>
</comment>
<evidence type="ECO:0000256" key="3">
    <source>
        <dbReference type="ARBA" id="ARBA00022553"/>
    </source>
</evidence>
<dbReference type="SUPFAM" id="SSF46689">
    <property type="entry name" value="Homeodomain-like"/>
    <property type="match status" value="1"/>
</dbReference>
<dbReference type="InterPro" id="IPR018060">
    <property type="entry name" value="HTH_AraC"/>
</dbReference>
<dbReference type="RefSeq" id="WP_164679646.1">
    <property type="nucleotide sequence ID" value="NZ_CP049057.1"/>
</dbReference>
<keyword evidence="13" id="KW-0472">Membrane</keyword>
<dbReference type="InterPro" id="IPR011006">
    <property type="entry name" value="CheY-like_superfamily"/>
</dbReference>
<dbReference type="Pfam" id="PF00512">
    <property type="entry name" value="HisKA"/>
    <property type="match status" value="1"/>
</dbReference>
<evidence type="ECO:0000256" key="8">
    <source>
        <dbReference type="ARBA" id="ARBA00023012"/>
    </source>
</evidence>
<keyword evidence="7" id="KW-0067">ATP-binding</keyword>
<dbReference type="InterPro" id="IPR011123">
    <property type="entry name" value="Y_Y_Y"/>
</dbReference>
<keyword evidence="11" id="KW-0804">Transcription</keyword>
<feature type="domain" description="HTH araC/xylS-type" evidence="15">
    <location>
        <begin position="1214"/>
        <end position="1313"/>
    </location>
</feature>
<dbReference type="InterPro" id="IPR004358">
    <property type="entry name" value="Sig_transdc_His_kin-like_C"/>
</dbReference>
<evidence type="ECO:0000256" key="12">
    <source>
        <dbReference type="PROSITE-ProRule" id="PRU00169"/>
    </source>
</evidence>
<dbReference type="PANTHER" id="PTHR43547">
    <property type="entry name" value="TWO-COMPONENT HISTIDINE KINASE"/>
    <property type="match status" value="1"/>
</dbReference>
<dbReference type="InterPro" id="IPR009057">
    <property type="entry name" value="Homeodomain-like_sf"/>
</dbReference>
<keyword evidence="4" id="KW-0808">Transferase</keyword>
<gene>
    <name evidence="18" type="ORF">G5B37_08670</name>
</gene>
<dbReference type="InterPro" id="IPR003594">
    <property type="entry name" value="HATPase_dom"/>
</dbReference>
<evidence type="ECO:0000256" key="2">
    <source>
        <dbReference type="ARBA" id="ARBA00012438"/>
    </source>
</evidence>
<dbReference type="GO" id="GO:0005524">
    <property type="term" value="F:ATP binding"/>
    <property type="evidence" value="ECO:0007669"/>
    <property type="project" value="UniProtKB-KW"/>
</dbReference>
<keyword evidence="13" id="KW-1133">Transmembrane helix</keyword>
<evidence type="ECO:0000313" key="19">
    <source>
        <dbReference type="Proteomes" id="UP000505306"/>
    </source>
</evidence>
<keyword evidence="8" id="KW-0902">Two-component regulatory system</keyword>
<feature type="modified residue" description="4-aspartylphosphate" evidence="12">
    <location>
        <position position="1113"/>
    </location>
</feature>
<dbReference type="GO" id="GO:0003700">
    <property type="term" value="F:DNA-binding transcription factor activity"/>
    <property type="evidence" value="ECO:0007669"/>
    <property type="project" value="InterPro"/>
</dbReference>
<keyword evidence="14" id="KW-0732">Signal</keyword>
<dbReference type="PANTHER" id="PTHR43547:SF2">
    <property type="entry name" value="HYBRID SIGNAL TRANSDUCTION HISTIDINE KINASE C"/>
    <property type="match status" value="1"/>
</dbReference>
<evidence type="ECO:0000259" key="16">
    <source>
        <dbReference type="PROSITE" id="PS50109"/>
    </source>
</evidence>
<evidence type="ECO:0000256" key="14">
    <source>
        <dbReference type="SAM" id="SignalP"/>
    </source>
</evidence>
<dbReference type="EC" id="2.7.13.3" evidence="2"/>
<feature type="domain" description="Response regulatory" evidence="17">
    <location>
        <begin position="1065"/>
        <end position="1180"/>
    </location>
</feature>
<dbReference type="InterPro" id="IPR005467">
    <property type="entry name" value="His_kinase_dom"/>
</dbReference>
<dbReference type="PROSITE" id="PS50109">
    <property type="entry name" value="HIS_KIN"/>
    <property type="match status" value="1"/>
</dbReference>
<dbReference type="PROSITE" id="PS50110">
    <property type="entry name" value="RESPONSE_REGULATORY"/>
    <property type="match status" value="1"/>
</dbReference>
<accession>A0A6G6GMJ5</accession>
<dbReference type="InterPro" id="IPR001789">
    <property type="entry name" value="Sig_transdc_resp-reg_receiver"/>
</dbReference>
<dbReference type="Gene3D" id="2.60.40.10">
    <property type="entry name" value="Immunoglobulins"/>
    <property type="match status" value="1"/>
</dbReference>
<dbReference type="SUPFAM" id="SSF47384">
    <property type="entry name" value="Homodimeric domain of signal transducing histidine kinase"/>
    <property type="match status" value="1"/>
</dbReference>
<proteinExistence type="predicted"/>
<dbReference type="FunFam" id="1.10.287.130:FF:000001">
    <property type="entry name" value="Two-component sensor histidine kinase"/>
    <property type="match status" value="1"/>
</dbReference>
<dbReference type="InterPro" id="IPR018062">
    <property type="entry name" value="HTH_AraC-typ_CS"/>
</dbReference>
<keyword evidence="5" id="KW-0547">Nucleotide-binding</keyword>
<dbReference type="InterPro" id="IPR036097">
    <property type="entry name" value="HisK_dim/P_sf"/>
</dbReference>
<dbReference type="EMBL" id="CP049057">
    <property type="protein sequence ID" value="QIE59633.1"/>
    <property type="molecule type" value="Genomic_DNA"/>
</dbReference>
<evidence type="ECO:0000256" key="6">
    <source>
        <dbReference type="ARBA" id="ARBA00022777"/>
    </source>
</evidence>
<evidence type="ECO:0000259" key="17">
    <source>
        <dbReference type="PROSITE" id="PS50110"/>
    </source>
</evidence>
<keyword evidence="10" id="KW-0238">DNA-binding</keyword>
<dbReference type="GO" id="GO:0000155">
    <property type="term" value="F:phosphorelay sensor kinase activity"/>
    <property type="evidence" value="ECO:0007669"/>
    <property type="project" value="InterPro"/>
</dbReference>
<dbReference type="FunFam" id="3.30.565.10:FF:000037">
    <property type="entry name" value="Hybrid sensor histidine kinase/response regulator"/>
    <property type="match status" value="1"/>
</dbReference>
<dbReference type="Gene3D" id="2.130.10.10">
    <property type="entry name" value="YVTN repeat-like/Quinoprotein amine dehydrogenase"/>
    <property type="match status" value="2"/>
</dbReference>
<dbReference type="Pfam" id="PF02518">
    <property type="entry name" value="HATPase_c"/>
    <property type="match status" value="1"/>
</dbReference>
<evidence type="ECO:0000256" key="10">
    <source>
        <dbReference type="ARBA" id="ARBA00023125"/>
    </source>
</evidence>
<dbReference type="Pfam" id="PF12833">
    <property type="entry name" value="HTH_18"/>
    <property type="match status" value="1"/>
</dbReference>
<evidence type="ECO:0000256" key="1">
    <source>
        <dbReference type="ARBA" id="ARBA00000085"/>
    </source>
</evidence>